<feature type="non-terminal residue" evidence="1">
    <location>
        <position position="281"/>
    </location>
</feature>
<accession>X1NX46</accession>
<name>X1NX46_9ZZZZ</name>
<dbReference type="EMBL" id="BARV01018182">
    <property type="protein sequence ID" value="GAI31355.1"/>
    <property type="molecule type" value="Genomic_DNA"/>
</dbReference>
<reference evidence="1" key="1">
    <citation type="journal article" date="2014" name="Front. Microbiol.">
        <title>High frequency of phylogenetically diverse reductive dehalogenase-homologous genes in deep subseafloor sedimentary metagenomes.</title>
        <authorList>
            <person name="Kawai M."/>
            <person name="Futagami T."/>
            <person name="Toyoda A."/>
            <person name="Takaki Y."/>
            <person name="Nishi S."/>
            <person name="Hori S."/>
            <person name="Arai W."/>
            <person name="Tsubouchi T."/>
            <person name="Morono Y."/>
            <person name="Uchiyama I."/>
            <person name="Ito T."/>
            <person name="Fujiyama A."/>
            <person name="Inagaki F."/>
            <person name="Takami H."/>
        </authorList>
    </citation>
    <scope>NUCLEOTIDE SEQUENCE</scope>
    <source>
        <strain evidence="1">Expedition CK06-06</strain>
    </source>
</reference>
<sequence length="281" mass="29949">GGGGGGRISIWYTTDFASSTLQIQAYGGTSPTETRTGGAGTLFIKKSGANGDLIADNNNHNGVYTSQVSNTSWTLDNILIKNKAKYLIPENSTTTITTLNNCTSNSSLTNSGVLSTPNDFTISNLHLNQNGLLPDLLNLTVDSGVTFEVQNNFPDRNIFDESVGTGNGSTQDFKLAHYNKPNSQIIRVSGKEMTESTDDCSSGDYTINDSTGAIHFCTPPANGAPILASYIPLAHLTLNNLTLQNGAVFTHKQNTNTQRYTLNLEINNALSIDASSTINVS</sequence>
<proteinExistence type="predicted"/>
<comment type="caution">
    <text evidence="1">The sequence shown here is derived from an EMBL/GenBank/DDBJ whole genome shotgun (WGS) entry which is preliminary data.</text>
</comment>
<dbReference type="AlphaFoldDB" id="X1NX46"/>
<protein>
    <submittedName>
        <fullName evidence="1">Uncharacterized protein</fullName>
    </submittedName>
</protein>
<feature type="non-terminal residue" evidence="1">
    <location>
        <position position="1"/>
    </location>
</feature>
<gene>
    <name evidence="1" type="ORF">S06H3_30816</name>
</gene>
<organism evidence="1">
    <name type="scientific">marine sediment metagenome</name>
    <dbReference type="NCBI Taxonomy" id="412755"/>
    <lineage>
        <taxon>unclassified sequences</taxon>
        <taxon>metagenomes</taxon>
        <taxon>ecological metagenomes</taxon>
    </lineage>
</organism>
<evidence type="ECO:0000313" key="1">
    <source>
        <dbReference type="EMBL" id="GAI31355.1"/>
    </source>
</evidence>